<reference evidence="2" key="2">
    <citation type="journal article" date="2022" name="Sci. Total Environ.">
        <title>Prevalence, transmission, and molecular epidemiology of tet(X)-positive bacteria among humans, animals, and environmental niches in China: An epidemiological, and genomic-based study.</title>
        <authorList>
            <person name="Dong N."/>
            <person name="Zeng Y."/>
            <person name="Cai C."/>
            <person name="Sun C."/>
            <person name="Lu J."/>
            <person name="Liu C."/>
            <person name="Zhou H."/>
            <person name="Sun Q."/>
            <person name="Shu L."/>
            <person name="Wang H."/>
            <person name="Wang Y."/>
            <person name="Wang S."/>
            <person name="Wu C."/>
            <person name="Chan E.W."/>
            <person name="Chen G."/>
            <person name="Shen Z."/>
            <person name="Chen S."/>
            <person name="Zhang R."/>
        </authorList>
    </citation>
    <scope>NUCLEOTIDE SEQUENCE</scope>
    <source>
        <strain evidence="2">R1692</strain>
    </source>
</reference>
<dbReference type="RefSeq" id="WP_149525558.1">
    <property type="nucleotide sequence ID" value="NZ_CP030848.1"/>
</dbReference>
<organism evidence="2 3">
    <name type="scientific">Sphingobacterium hotanense</name>
    <dbReference type="NCBI Taxonomy" id="649196"/>
    <lineage>
        <taxon>Bacteria</taxon>
        <taxon>Pseudomonadati</taxon>
        <taxon>Bacteroidota</taxon>
        <taxon>Sphingobacteriia</taxon>
        <taxon>Sphingobacteriales</taxon>
        <taxon>Sphingobacteriaceae</taxon>
        <taxon>Sphingobacterium</taxon>
    </lineage>
</organism>
<keyword evidence="3" id="KW-1185">Reference proteome</keyword>
<dbReference type="Proteomes" id="UP001170954">
    <property type="component" value="Unassembled WGS sequence"/>
</dbReference>
<reference evidence="2" key="1">
    <citation type="submission" date="2020-06" db="EMBL/GenBank/DDBJ databases">
        <authorList>
            <person name="Dong N."/>
        </authorList>
    </citation>
    <scope>NUCLEOTIDE SEQUENCE</scope>
    <source>
        <strain evidence="2">R1692</strain>
    </source>
</reference>
<dbReference type="EMBL" id="JACAGK010000066">
    <property type="protein sequence ID" value="MDM1050019.1"/>
    <property type="molecule type" value="Genomic_DNA"/>
</dbReference>
<sequence>MKYYTILAFLFLISNSSFTHATEQEPDRLIIKGDTMLLHALPFDEWRNLNNYDKPLFPDSLAGFSTGCWRGYVAYWEIIDDQLYLTNIYNEMKNAKANLHVIFGKKFKNGRVKADWFSDTVTAFRGKLLYSDHAVFSSVFEHEYEYVFDNGILHSTAYFDNSMSKNTPMYMGDPLLYKHIDTLINWSALPTIEKSGHAGVYLLANEKGQLDTILHVYGKSEIFREEALRVAKLITRFPVIYRRGKLQKPDIRLEFFFSAEKQKKYRKEK</sequence>
<evidence type="ECO:0000313" key="3">
    <source>
        <dbReference type="Proteomes" id="UP001170954"/>
    </source>
</evidence>
<feature type="chain" id="PRO_5045214642" description="TonB C-terminal domain-containing protein" evidence="1">
    <location>
        <begin position="22"/>
        <end position="269"/>
    </location>
</feature>
<evidence type="ECO:0000313" key="2">
    <source>
        <dbReference type="EMBL" id="MDM1050019.1"/>
    </source>
</evidence>
<evidence type="ECO:0008006" key="4">
    <source>
        <dbReference type="Google" id="ProtNLM"/>
    </source>
</evidence>
<accession>A0ABT7NRZ3</accession>
<keyword evidence="1" id="KW-0732">Signal</keyword>
<evidence type="ECO:0000256" key="1">
    <source>
        <dbReference type="SAM" id="SignalP"/>
    </source>
</evidence>
<feature type="signal peptide" evidence="1">
    <location>
        <begin position="1"/>
        <end position="21"/>
    </location>
</feature>
<gene>
    <name evidence="2" type="ORF">HX018_17405</name>
</gene>
<name>A0ABT7NRZ3_9SPHI</name>
<proteinExistence type="predicted"/>
<protein>
    <recommendedName>
        <fullName evidence="4">TonB C-terminal domain-containing protein</fullName>
    </recommendedName>
</protein>
<comment type="caution">
    <text evidence="2">The sequence shown here is derived from an EMBL/GenBank/DDBJ whole genome shotgun (WGS) entry which is preliminary data.</text>
</comment>